<feature type="transmembrane region" description="Helical" evidence="8">
    <location>
        <begin position="111"/>
        <end position="132"/>
    </location>
</feature>
<dbReference type="PRINTS" id="PR00237">
    <property type="entry name" value="GPCRRHODOPSN"/>
</dbReference>
<evidence type="ECO:0000256" key="7">
    <source>
        <dbReference type="ARBA" id="ARBA00023224"/>
    </source>
</evidence>
<dbReference type="InterPro" id="IPR000276">
    <property type="entry name" value="GPCR_Rhodpsn"/>
</dbReference>
<keyword evidence="5 8" id="KW-0472">Membrane</keyword>
<dbReference type="PANTHER" id="PTHR24240">
    <property type="entry name" value="OPSIN"/>
    <property type="match status" value="1"/>
</dbReference>
<comment type="subcellular location">
    <subcellularLocation>
        <location evidence="1">Membrane</location>
        <topology evidence="1">Multi-pass membrane protein</topology>
    </subcellularLocation>
</comment>
<dbReference type="AlphaFoldDB" id="A0A816E451"/>
<comment type="caution">
    <text evidence="11">The sequence shown here is derived from an EMBL/GenBank/DDBJ whole genome shotgun (WGS) entry which is preliminary data.</text>
</comment>
<feature type="domain" description="G-protein coupled receptors family 1 profile" evidence="9">
    <location>
        <begin position="53"/>
        <end position="310"/>
    </location>
</feature>
<evidence type="ECO:0000256" key="3">
    <source>
        <dbReference type="ARBA" id="ARBA00022989"/>
    </source>
</evidence>
<dbReference type="Proteomes" id="UP000663877">
    <property type="component" value="Unassembled WGS sequence"/>
</dbReference>
<feature type="transmembrane region" description="Helical" evidence="8">
    <location>
        <begin position="286"/>
        <end position="309"/>
    </location>
</feature>
<feature type="transmembrane region" description="Helical" evidence="8">
    <location>
        <begin position="74"/>
        <end position="99"/>
    </location>
</feature>
<feature type="transmembrane region" description="Helical" evidence="8">
    <location>
        <begin position="35"/>
        <end position="62"/>
    </location>
</feature>
<dbReference type="EMBL" id="CAJNOM010003059">
    <property type="protein sequence ID" value="CAF1641168.1"/>
    <property type="molecule type" value="Genomic_DNA"/>
</dbReference>
<dbReference type="GO" id="GO:0016020">
    <property type="term" value="C:membrane"/>
    <property type="evidence" value="ECO:0007669"/>
    <property type="project" value="UniProtKB-SubCell"/>
</dbReference>
<gene>
    <name evidence="10" type="ORF">BJG266_LOCUS42549</name>
    <name evidence="11" type="ORF">QVE165_LOCUS59430</name>
</gene>
<dbReference type="PROSITE" id="PS50262">
    <property type="entry name" value="G_PROTEIN_RECEP_F1_2"/>
    <property type="match status" value="1"/>
</dbReference>
<dbReference type="InterPro" id="IPR050125">
    <property type="entry name" value="GPCR_opsins"/>
</dbReference>
<evidence type="ECO:0000256" key="1">
    <source>
        <dbReference type="ARBA" id="ARBA00004141"/>
    </source>
</evidence>
<feature type="transmembrane region" description="Helical" evidence="8">
    <location>
        <begin position="253"/>
        <end position="280"/>
    </location>
</feature>
<feature type="transmembrane region" description="Helical" evidence="8">
    <location>
        <begin position="153"/>
        <end position="174"/>
    </location>
</feature>
<keyword evidence="6" id="KW-0675">Receptor</keyword>
<evidence type="ECO:0000256" key="5">
    <source>
        <dbReference type="ARBA" id="ARBA00023136"/>
    </source>
</evidence>
<evidence type="ECO:0000256" key="2">
    <source>
        <dbReference type="ARBA" id="ARBA00022692"/>
    </source>
</evidence>
<organism evidence="11 12">
    <name type="scientific">Adineta steineri</name>
    <dbReference type="NCBI Taxonomy" id="433720"/>
    <lineage>
        <taxon>Eukaryota</taxon>
        <taxon>Metazoa</taxon>
        <taxon>Spiralia</taxon>
        <taxon>Gnathifera</taxon>
        <taxon>Rotifera</taxon>
        <taxon>Eurotatoria</taxon>
        <taxon>Bdelloidea</taxon>
        <taxon>Adinetida</taxon>
        <taxon>Adinetidae</taxon>
        <taxon>Adineta</taxon>
    </lineage>
</organism>
<evidence type="ECO:0000256" key="6">
    <source>
        <dbReference type="ARBA" id="ARBA00023170"/>
    </source>
</evidence>
<evidence type="ECO:0000313" key="10">
    <source>
        <dbReference type="EMBL" id="CAF1489866.1"/>
    </source>
</evidence>
<dbReference type="SUPFAM" id="SSF81321">
    <property type="entry name" value="Family A G protein-coupled receptor-like"/>
    <property type="match status" value="1"/>
</dbReference>
<feature type="transmembrane region" description="Helical" evidence="8">
    <location>
        <begin position="200"/>
        <end position="227"/>
    </location>
</feature>
<name>A0A816E451_9BILA</name>
<dbReference type="OrthoDB" id="10044919at2759"/>
<sequence length="368" mass="41626">MKLKIWFNYSSILNEDLSPDNPLFWSQPTPISCDIVRIVGIFLCIAAVFGILLNGALVYSFIRYKALRRSSNIYVMFIAIIGLIASCTILPLTGISSVYCKWLYKRIGCQMSAALAFIYGCSSSYLLCVVSLSRCYIIIRPLNANTVTVTKSVIISCFAIFLAFVWSMLPIIGWNEYIMEGARTSCCINWYDRRLSYVSFTFFLFIFVYFIPLVILIVSNTITLSGLKRMREKIKHGVNTSLSRKRIEMERRIVKSIIITTCGFIFTWSPYAAALFVSAFQGKDYAIPPLATFLCACFAKSSIIWIPLLHIGTSTQFQFNFVNLTTVNNQVESNKMENEALKTPLMTHINDGSVIVRTATLLAKKSEF</sequence>
<evidence type="ECO:0000313" key="11">
    <source>
        <dbReference type="EMBL" id="CAF1641168.1"/>
    </source>
</evidence>
<dbReference type="Gene3D" id="1.20.1070.10">
    <property type="entry name" value="Rhodopsin 7-helix transmembrane proteins"/>
    <property type="match status" value="1"/>
</dbReference>
<evidence type="ECO:0000256" key="4">
    <source>
        <dbReference type="ARBA" id="ARBA00023040"/>
    </source>
</evidence>
<dbReference type="EMBL" id="CAJNOI010002733">
    <property type="protein sequence ID" value="CAF1489866.1"/>
    <property type="molecule type" value="Genomic_DNA"/>
</dbReference>
<keyword evidence="3 8" id="KW-1133">Transmembrane helix</keyword>
<keyword evidence="12" id="KW-1185">Reference proteome</keyword>
<dbReference type="Proteomes" id="UP000663832">
    <property type="component" value="Unassembled WGS sequence"/>
</dbReference>
<evidence type="ECO:0000256" key="8">
    <source>
        <dbReference type="SAM" id="Phobius"/>
    </source>
</evidence>
<proteinExistence type="predicted"/>
<dbReference type="InterPro" id="IPR017452">
    <property type="entry name" value="GPCR_Rhodpsn_7TM"/>
</dbReference>
<protein>
    <recommendedName>
        <fullName evidence="9">G-protein coupled receptors family 1 profile domain-containing protein</fullName>
    </recommendedName>
</protein>
<accession>A0A816E451</accession>
<dbReference type="Pfam" id="PF00001">
    <property type="entry name" value="7tm_1"/>
    <property type="match status" value="1"/>
</dbReference>
<keyword evidence="7" id="KW-0807">Transducer</keyword>
<dbReference type="GO" id="GO:0004930">
    <property type="term" value="F:G protein-coupled receptor activity"/>
    <property type="evidence" value="ECO:0007669"/>
    <property type="project" value="UniProtKB-KW"/>
</dbReference>
<evidence type="ECO:0000313" key="12">
    <source>
        <dbReference type="Proteomes" id="UP000663832"/>
    </source>
</evidence>
<reference evidence="11" key="1">
    <citation type="submission" date="2021-02" db="EMBL/GenBank/DDBJ databases">
        <authorList>
            <person name="Nowell W R."/>
        </authorList>
    </citation>
    <scope>NUCLEOTIDE SEQUENCE</scope>
</reference>
<keyword evidence="2 8" id="KW-0812">Transmembrane</keyword>
<keyword evidence="4" id="KW-0297">G-protein coupled receptor</keyword>
<evidence type="ECO:0000259" key="9">
    <source>
        <dbReference type="PROSITE" id="PS50262"/>
    </source>
</evidence>